<evidence type="ECO:0000256" key="1">
    <source>
        <dbReference type="SAM" id="SignalP"/>
    </source>
</evidence>
<organism evidence="2 3">
    <name type="scientific">Septoria linicola</name>
    <dbReference type="NCBI Taxonomy" id="215465"/>
    <lineage>
        <taxon>Eukaryota</taxon>
        <taxon>Fungi</taxon>
        <taxon>Dikarya</taxon>
        <taxon>Ascomycota</taxon>
        <taxon>Pezizomycotina</taxon>
        <taxon>Dothideomycetes</taxon>
        <taxon>Dothideomycetidae</taxon>
        <taxon>Mycosphaerellales</taxon>
        <taxon>Mycosphaerellaceae</taxon>
        <taxon>Septoria</taxon>
    </lineage>
</organism>
<evidence type="ECO:0000313" key="3">
    <source>
        <dbReference type="Proteomes" id="UP001056384"/>
    </source>
</evidence>
<keyword evidence="1" id="KW-0732">Signal</keyword>
<feature type="signal peptide" evidence="1">
    <location>
        <begin position="1"/>
        <end position="19"/>
    </location>
</feature>
<protein>
    <submittedName>
        <fullName evidence="2">Uncharacterized protein</fullName>
    </submittedName>
</protein>
<dbReference type="AlphaFoldDB" id="A0A9Q9AKB3"/>
<keyword evidence="3" id="KW-1185">Reference proteome</keyword>
<feature type="chain" id="PRO_5040274594" evidence="1">
    <location>
        <begin position="20"/>
        <end position="72"/>
    </location>
</feature>
<reference evidence="2" key="1">
    <citation type="submission" date="2022-06" db="EMBL/GenBank/DDBJ databases">
        <title>Complete genome sequences of two strains of the flax pathogen Septoria linicola.</title>
        <authorList>
            <person name="Lapalu N."/>
            <person name="Simon A."/>
            <person name="Demenou B."/>
            <person name="Paumier D."/>
            <person name="Guillot M.-P."/>
            <person name="Gout L."/>
            <person name="Valade R."/>
        </authorList>
    </citation>
    <scope>NUCLEOTIDE SEQUENCE</scope>
    <source>
        <strain evidence="2">SE15195</strain>
    </source>
</reference>
<evidence type="ECO:0000313" key="2">
    <source>
        <dbReference type="EMBL" id="USW50899.1"/>
    </source>
</evidence>
<dbReference type="EMBL" id="CP099420">
    <property type="protein sequence ID" value="USW50899.1"/>
    <property type="molecule type" value="Genomic_DNA"/>
</dbReference>
<accession>A0A9Q9AKB3</accession>
<proteinExistence type="predicted"/>
<name>A0A9Q9AKB3_9PEZI</name>
<dbReference type="Proteomes" id="UP001056384">
    <property type="component" value="Chromosome 3"/>
</dbReference>
<sequence>MKCPFLFALMAYLADACWSGPRPSPPEKYAVAGWAPRLTLAFYDDADCTKPVKEHDISPKGDMLDKVAAGEP</sequence>
<gene>
    <name evidence="2" type="ORF">Slin15195_G042180</name>
</gene>